<proteinExistence type="predicted"/>
<comment type="caution">
    <text evidence="1">The sequence shown here is derived from an EMBL/GenBank/DDBJ whole genome shotgun (WGS) entry which is preliminary data.</text>
</comment>
<name>A0ABU1SGF5_9MICO</name>
<keyword evidence="2" id="KW-1185">Reference proteome</keyword>
<dbReference type="EMBL" id="JAVDUM010000017">
    <property type="protein sequence ID" value="MDR6868694.1"/>
    <property type="molecule type" value="Genomic_DNA"/>
</dbReference>
<organism evidence="1 2">
    <name type="scientific">Microbacterium resistens</name>
    <dbReference type="NCBI Taxonomy" id="156977"/>
    <lineage>
        <taxon>Bacteria</taxon>
        <taxon>Bacillati</taxon>
        <taxon>Actinomycetota</taxon>
        <taxon>Actinomycetes</taxon>
        <taxon>Micrococcales</taxon>
        <taxon>Microbacteriaceae</taxon>
        <taxon>Microbacterium</taxon>
    </lineage>
</organism>
<protein>
    <submittedName>
        <fullName evidence="1">Uncharacterized protein</fullName>
    </submittedName>
</protein>
<gene>
    <name evidence="1" type="ORF">J2Y69_003318</name>
</gene>
<evidence type="ECO:0000313" key="1">
    <source>
        <dbReference type="EMBL" id="MDR6868694.1"/>
    </source>
</evidence>
<evidence type="ECO:0000313" key="2">
    <source>
        <dbReference type="Proteomes" id="UP001259347"/>
    </source>
</evidence>
<accession>A0ABU1SGF5</accession>
<dbReference type="Proteomes" id="UP001259347">
    <property type="component" value="Unassembled WGS sequence"/>
</dbReference>
<reference evidence="1 2" key="1">
    <citation type="submission" date="2023-07" db="EMBL/GenBank/DDBJ databases">
        <title>Sorghum-associated microbial communities from plants grown in Nebraska, USA.</title>
        <authorList>
            <person name="Schachtman D."/>
        </authorList>
    </citation>
    <scope>NUCLEOTIDE SEQUENCE [LARGE SCALE GENOMIC DNA]</scope>
    <source>
        <strain evidence="1 2">2980</strain>
    </source>
</reference>
<dbReference type="RefSeq" id="WP_310022777.1">
    <property type="nucleotide sequence ID" value="NZ_JAVDUM010000017.1"/>
</dbReference>
<sequence>MPNLNAVEEAARDHVYHLRHREFPLHTHGPEDYIQTPLLRNLDHALAALLEHLTDIGGGVEGITNTFAILADHAMRLPGAALAAAEDWTPALELAYSSLRFEDLLGSTQPIPILRL</sequence>